<dbReference type="AlphaFoldDB" id="A0A7C8P0X9"/>
<feature type="region of interest" description="Disordered" evidence="1">
    <location>
        <begin position="288"/>
        <end position="312"/>
    </location>
</feature>
<feature type="compositionally biased region" description="Low complexity" evidence="1">
    <location>
        <begin position="288"/>
        <end position="307"/>
    </location>
</feature>
<reference evidence="2 3" key="1">
    <citation type="submission" date="2019-06" db="EMBL/GenBank/DDBJ databases">
        <authorList>
            <person name="Palmer J.M."/>
        </authorList>
    </citation>
    <scope>NUCLEOTIDE SEQUENCE [LARGE SCALE GENOMIC DNA]</scope>
    <source>
        <strain evidence="2 3">TWF703</strain>
    </source>
</reference>
<protein>
    <submittedName>
        <fullName evidence="2">Uncharacterized protein</fullName>
    </submittedName>
</protein>
<dbReference type="Proteomes" id="UP000480548">
    <property type="component" value="Unassembled WGS sequence"/>
</dbReference>
<feature type="region of interest" description="Disordered" evidence="1">
    <location>
        <begin position="1"/>
        <end position="21"/>
    </location>
</feature>
<gene>
    <name evidence="2" type="ORF">TWF703_011265</name>
</gene>
<evidence type="ECO:0000313" key="3">
    <source>
        <dbReference type="Proteomes" id="UP000480548"/>
    </source>
</evidence>
<accession>A0A7C8P0X9</accession>
<sequence>MSNKHYLSDTEAPLSFPQKRHVSAPSRYVPVEAPQTPLYSPITQAPSPISPRGDAMMIDKPVSPASPDDVYETALLTPQETKRSTASPPAIFQSPILSQPGNLDGRLAEFAQKLQNVADFDAAMDEDSDDEMADADFDSPANIMARYLSRTELNPDVIVLKSTIAMLRKKRQQCLTDISTLSRMKATALDRPERFAARVIAASRGAQKTNVHQNKHHWRLEENGWDVPGPIEIPKTPEVEWAKYGVPPMYRNPELVAAQAQAMQMLQPAQTSSAVQDIINPNSTRMTTRATNSAARSAAASKPTTPSGFNIRTGLDMVSRQKKSSMMAYSNPFIHDFNTPARSSRLLSVGGNREPERIILPYLGRPDVSPSRNRDETIAFLETFLDAKTVRRAEKAVPPVKSSKKGINYSRSDREIMNQFADDSMDLNTPTFFGTRSLGRRHASLPTHLVGNASCVGSPNFVKGEDTSPSTNRRLAPTTAIATPPSNHRPVHGSTFLTRRQIIEQAKRYNDTPFEDI</sequence>
<organism evidence="2 3">
    <name type="scientific">Orbilia oligospora</name>
    <name type="common">Nematode-trapping fungus</name>
    <name type="synonym">Arthrobotrys oligospora</name>
    <dbReference type="NCBI Taxonomy" id="2813651"/>
    <lineage>
        <taxon>Eukaryota</taxon>
        <taxon>Fungi</taxon>
        <taxon>Dikarya</taxon>
        <taxon>Ascomycota</taxon>
        <taxon>Pezizomycotina</taxon>
        <taxon>Orbiliomycetes</taxon>
        <taxon>Orbiliales</taxon>
        <taxon>Orbiliaceae</taxon>
        <taxon>Orbilia</taxon>
    </lineage>
</organism>
<dbReference type="EMBL" id="WIQZ01000098">
    <property type="protein sequence ID" value="KAF3124659.1"/>
    <property type="molecule type" value="Genomic_DNA"/>
</dbReference>
<comment type="caution">
    <text evidence="2">The sequence shown here is derived from an EMBL/GenBank/DDBJ whole genome shotgun (WGS) entry which is preliminary data.</text>
</comment>
<evidence type="ECO:0000256" key="1">
    <source>
        <dbReference type="SAM" id="MobiDB-lite"/>
    </source>
</evidence>
<name>A0A7C8P0X9_ORBOL</name>
<proteinExistence type="predicted"/>
<evidence type="ECO:0000313" key="2">
    <source>
        <dbReference type="EMBL" id="KAF3124659.1"/>
    </source>
</evidence>